<feature type="region of interest" description="Disordered" evidence="1">
    <location>
        <begin position="398"/>
        <end position="421"/>
    </location>
</feature>
<evidence type="ECO:0000313" key="3">
    <source>
        <dbReference type="EMBL" id="KAH7117746.1"/>
    </source>
</evidence>
<feature type="transmembrane region" description="Helical" evidence="2">
    <location>
        <begin position="30"/>
        <end position="48"/>
    </location>
</feature>
<comment type="caution">
    <text evidence="3">The sequence shown here is derived from an EMBL/GenBank/DDBJ whole genome shotgun (WGS) entry which is preliminary data.</text>
</comment>
<name>A0A9P9DFE1_9PLEO</name>
<feature type="transmembrane region" description="Helical" evidence="2">
    <location>
        <begin position="162"/>
        <end position="181"/>
    </location>
</feature>
<keyword evidence="4" id="KW-1185">Reference proteome</keyword>
<feature type="transmembrane region" description="Helical" evidence="2">
    <location>
        <begin position="193"/>
        <end position="218"/>
    </location>
</feature>
<feature type="transmembrane region" description="Helical" evidence="2">
    <location>
        <begin position="60"/>
        <end position="77"/>
    </location>
</feature>
<keyword evidence="2" id="KW-0812">Transmembrane</keyword>
<organism evidence="3 4">
    <name type="scientific">Dendryphion nanum</name>
    <dbReference type="NCBI Taxonomy" id="256645"/>
    <lineage>
        <taxon>Eukaryota</taxon>
        <taxon>Fungi</taxon>
        <taxon>Dikarya</taxon>
        <taxon>Ascomycota</taxon>
        <taxon>Pezizomycotina</taxon>
        <taxon>Dothideomycetes</taxon>
        <taxon>Pleosporomycetidae</taxon>
        <taxon>Pleosporales</taxon>
        <taxon>Torulaceae</taxon>
        <taxon>Dendryphion</taxon>
    </lineage>
</organism>
<dbReference type="PANTHER" id="PTHR42029">
    <property type="entry name" value="AN04G07800"/>
    <property type="match status" value="1"/>
</dbReference>
<dbReference type="Proteomes" id="UP000700596">
    <property type="component" value="Unassembled WGS sequence"/>
</dbReference>
<sequence>MERAGGGLGQWTKGKIVSKPLDPNALILEAWAQGYLVGSLIIMAFITLANMRRGVLLHKLILLELILGIWQGFWLFFNPPVYAWWLSVSAIFLNASWSLHNVIAWMKIKPFLSRPISLLYIWTVILAQPYWIVEIYANFAYFHGHNRLFEKTRPWEALCRDPWWIFTTVALFWTIKTQYEMSLKEIIRISPRFGIMLGAMLISIAFIILDICSVTGAFSSSLPVGINPFWKLAFVFKCLTDSVILDDFKTALDRLRAFKISRLGSFSQDLSDRREWNDGNLVNTWEELEAEAHMPKLGVIPSPDGDYVNATHFPGLRPGRQHREHKDSVVSPDFIPRDFGRNNSIQPEDMVPCALDVPPMRTLESAHVREMTDDAGLDRALNIERRRTAESEYAQALRDLQANNSPPTSPAKSNFSRYSPP</sequence>
<dbReference type="AlphaFoldDB" id="A0A9P9DFE1"/>
<evidence type="ECO:0000256" key="2">
    <source>
        <dbReference type="SAM" id="Phobius"/>
    </source>
</evidence>
<reference evidence="3" key="1">
    <citation type="journal article" date="2021" name="Nat. Commun.">
        <title>Genetic determinants of endophytism in the Arabidopsis root mycobiome.</title>
        <authorList>
            <person name="Mesny F."/>
            <person name="Miyauchi S."/>
            <person name="Thiergart T."/>
            <person name="Pickel B."/>
            <person name="Atanasova L."/>
            <person name="Karlsson M."/>
            <person name="Huettel B."/>
            <person name="Barry K.W."/>
            <person name="Haridas S."/>
            <person name="Chen C."/>
            <person name="Bauer D."/>
            <person name="Andreopoulos W."/>
            <person name="Pangilinan J."/>
            <person name="LaButti K."/>
            <person name="Riley R."/>
            <person name="Lipzen A."/>
            <person name="Clum A."/>
            <person name="Drula E."/>
            <person name="Henrissat B."/>
            <person name="Kohler A."/>
            <person name="Grigoriev I.V."/>
            <person name="Martin F.M."/>
            <person name="Hacquard S."/>
        </authorList>
    </citation>
    <scope>NUCLEOTIDE SEQUENCE</scope>
    <source>
        <strain evidence="3">MPI-CAGE-CH-0243</strain>
    </source>
</reference>
<feature type="transmembrane region" description="Helical" evidence="2">
    <location>
        <begin position="83"/>
        <end position="106"/>
    </location>
</feature>
<keyword evidence="2" id="KW-0472">Membrane</keyword>
<feature type="compositionally biased region" description="Polar residues" evidence="1">
    <location>
        <begin position="401"/>
        <end position="421"/>
    </location>
</feature>
<feature type="region of interest" description="Disordered" evidence="1">
    <location>
        <begin position="312"/>
        <end position="347"/>
    </location>
</feature>
<accession>A0A9P9DFE1</accession>
<proteinExistence type="predicted"/>
<feature type="transmembrane region" description="Helical" evidence="2">
    <location>
        <begin position="118"/>
        <end position="142"/>
    </location>
</feature>
<protein>
    <submittedName>
        <fullName evidence="3">Uncharacterized protein</fullName>
    </submittedName>
</protein>
<dbReference type="EMBL" id="JAGMWT010000013">
    <property type="protein sequence ID" value="KAH7117746.1"/>
    <property type="molecule type" value="Genomic_DNA"/>
</dbReference>
<dbReference type="PANTHER" id="PTHR42029:SF3">
    <property type="entry name" value="AN04G07800"/>
    <property type="match status" value="1"/>
</dbReference>
<evidence type="ECO:0000313" key="4">
    <source>
        <dbReference type="Proteomes" id="UP000700596"/>
    </source>
</evidence>
<gene>
    <name evidence="3" type="ORF">B0J11DRAFT_442119</name>
</gene>
<keyword evidence="2" id="KW-1133">Transmembrane helix</keyword>
<dbReference type="OrthoDB" id="5420247at2759"/>
<evidence type="ECO:0000256" key="1">
    <source>
        <dbReference type="SAM" id="MobiDB-lite"/>
    </source>
</evidence>